<protein>
    <submittedName>
        <fullName evidence="3">CHAT domain-containing protein</fullName>
    </submittedName>
</protein>
<keyword evidence="4" id="KW-1185">Reference proteome</keyword>
<comment type="caution">
    <text evidence="3">The sequence shown here is derived from an EMBL/GenBank/DDBJ whole genome shotgun (WGS) entry which is preliminary data.</text>
</comment>
<sequence length="858" mass="90241">MADPMASAAACTDLLSRARSEMRADVPATAEALAAALRAQAWLEHARLANRAAKTLLDEAAELAERHRLDRRMREVLVSRAAVHLELGEHSAARRDLLAALGETRHDLPPELGLQQASLYYNTGELRTAAQLCRRVLADPSAPVELRAKVANNLAIITVQQGSPDAALELLDMAEELASAVAPALVAAFASSRAWVLAQAGRLAESMRQFSAAEERYTEAGLPTAELLLEQLDAFIDLRLLPEALALAERAVAEFGAHDVALMGGDARYRAARVALLAGHSDAAYELARDVAAEFRRQRRAGWTARADVLAGRAAWEGGRRDEVSLARVQRAAGVLRQLGLRAAAVDANLFAGRVALARSRRVVAMRHLDAARRQSARGSVLVRLEGRLAAALAAEAGGNDRETLRHSRTGLATLSRHRAALGSMELRALASGHGTELGQIGMRVLLRSGSAAAVLDWMERTRAASLLTMAPPAGPEVKSQLAALSAVQAELESARRAGTAEPPALLARQAELESEVRRSSWREPAPKDPSSAPVTLTAARTLLDGRTAVAFGSDGPDAFAAVLTARRTRLVPLGPADRIRAESDAVLFALRRLTRSGPERSLQAARVSAEHGIDVLRALLLDPLGLAPDVPLVVLPDVVTRNIAWSAMHPAPTSVAPSLSLWARSAHNGSTRSGATVLVAGPDLPGATQEVAAVAALHQTPVVLVPPYGTVEAVTAVLAGADLAHLACHGLLRLDNPTFSALRLSGGDLSLHQLDLLGSAPARVVLAACDSAAGVAYEGDEVLGFVGALMARGTRGLVASIAPIVDLEAVALNTALHAHLGRGADMADGLCRARAEVDRDDPRGFANWCAATAYGAG</sequence>
<evidence type="ECO:0000313" key="3">
    <source>
        <dbReference type="EMBL" id="MFD1527824.1"/>
    </source>
</evidence>
<name>A0ABW4FCG9_9PSEU</name>
<feature type="compositionally biased region" description="Basic and acidic residues" evidence="1">
    <location>
        <begin position="511"/>
        <end position="527"/>
    </location>
</feature>
<dbReference type="Proteomes" id="UP001597145">
    <property type="component" value="Unassembled WGS sequence"/>
</dbReference>
<reference evidence="4" key="1">
    <citation type="journal article" date="2019" name="Int. J. Syst. Evol. Microbiol.">
        <title>The Global Catalogue of Microorganisms (GCM) 10K type strain sequencing project: providing services to taxonomists for standard genome sequencing and annotation.</title>
        <authorList>
            <consortium name="The Broad Institute Genomics Platform"/>
            <consortium name="The Broad Institute Genome Sequencing Center for Infectious Disease"/>
            <person name="Wu L."/>
            <person name="Ma J."/>
        </authorList>
    </citation>
    <scope>NUCLEOTIDE SEQUENCE [LARGE SCALE GENOMIC DNA]</scope>
    <source>
        <strain evidence="4">JCM 12165</strain>
    </source>
</reference>
<feature type="region of interest" description="Disordered" evidence="1">
    <location>
        <begin position="510"/>
        <end position="534"/>
    </location>
</feature>
<feature type="domain" description="CHAT" evidence="2">
    <location>
        <begin position="620"/>
        <end position="856"/>
    </location>
</feature>
<accession>A0ABW4FCG9</accession>
<evidence type="ECO:0000256" key="1">
    <source>
        <dbReference type="SAM" id="MobiDB-lite"/>
    </source>
</evidence>
<evidence type="ECO:0000313" key="4">
    <source>
        <dbReference type="Proteomes" id="UP001597145"/>
    </source>
</evidence>
<evidence type="ECO:0000259" key="2">
    <source>
        <dbReference type="Pfam" id="PF12770"/>
    </source>
</evidence>
<dbReference type="SUPFAM" id="SSF48452">
    <property type="entry name" value="TPR-like"/>
    <property type="match status" value="2"/>
</dbReference>
<gene>
    <name evidence="3" type="ORF">ACFSCY_00010</name>
</gene>
<dbReference type="RefSeq" id="WP_343971678.1">
    <property type="nucleotide sequence ID" value="NZ_BAAAJG010000003.1"/>
</dbReference>
<dbReference type="InterPro" id="IPR011990">
    <property type="entry name" value="TPR-like_helical_dom_sf"/>
</dbReference>
<dbReference type="Gene3D" id="1.25.40.10">
    <property type="entry name" value="Tetratricopeptide repeat domain"/>
    <property type="match status" value="1"/>
</dbReference>
<dbReference type="InterPro" id="IPR024983">
    <property type="entry name" value="CHAT_dom"/>
</dbReference>
<organism evidence="3 4">
    <name type="scientific">Pseudonocardia aurantiaca</name>
    <dbReference type="NCBI Taxonomy" id="75290"/>
    <lineage>
        <taxon>Bacteria</taxon>
        <taxon>Bacillati</taxon>
        <taxon>Actinomycetota</taxon>
        <taxon>Actinomycetes</taxon>
        <taxon>Pseudonocardiales</taxon>
        <taxon>Pseudonocardiaceae</taxon>
        <taxon>Pseudonocardia</taxon>
    </lineage>
</organism>
<dbReference type="Pfam" id="PF12770">
    <property type="entry name" value="CHAT"/>
    <property type="match status" value="1"/>
</dbReference>
<proteinExistence type="predicted"/>
<dbReference type="EMBL" id="JBHUCP010000001">
    <property type="protein sequence ID" value="MFD1527824.1"/>
    <property type="molecule type" value="Genomic_DNA"/>
</dbReference>